<dbReference type="GO" id="GO:0005829">
    <property type="term" value="C:cytosol"/>
    <property type="evidence" value="ECO:0007669"/>
    <property type="project" value="TreeGrafter"/>
</dbReference>
<dbReference type="SMART" id="SM00530">
    <property type="entry name" value="HTH_XRE"/>
    <property type="match status" value="1"/>
</dbReference>
<gene>
    <name evidence="3" type="ORF">EDD40_4634</name>
</gene>
<evidence type="ECO:0000313" key="3">
    <source>
        <dbReference type="EMBL" id="ROP39254.1"/>
    </source>
</evidence>
<dbReference type="SUPFAM" id="SSF47413">
    <property type="entry name" value="lambda repressor-like DNA-binding domains"/>
    <property type="match status" value="1"/>
</dbReference>
<name>A0A3N1H9Q8_9PSEU</name>
<accession>A0A3N1H9Q8</accession>
<dbReference type="PROSITE" id="PS50943">
    <property type="entry name" value="HTH_CROC1"/>
    <property type="match status" value="1"/>
</dbReference>
<comment type="caution">
    <text evidence="3">The sequence shown here is derived from an EMBL/GenBank/DDBJ whole genome shotgun (WGS) entry which is preliminary data.</text>
</comment>
<keyword evidence="4" id="KW-1185">Reference proteome</keyword>
<dbReference type="Proteomes" id="UP000268727">
    <property type="component" value="Unassembled WGS sequence"/>
</dbReference>
<dbReference type="Pfam" id="PF01381">
    <property type="entry name" value="HTH_3"/>
    <property type="match status" value="1"/>
</dbReference>
<evidence type="ECO:0000313" key="4">
    <source>
        <dbReference type="Proteomes" id="UP000268727"/>
    </source>
</evidence>
<dbReference type="CDD" id="cd00093">
    <property type="entry name" value="HTH_XRE"/>
    <property type="match status" value="1"/>
</dbReference>
<protein>
    <submittedName>
        <fullName evidence="3">Helix-turn-helix protein</fullName>
    </submittedName>
</protein>
<sequence>MGVARVAERTDWRQLRDRRMSEPGATEAYEATRIAFELGRSVREVRERRGLSQAQLAEAAGMTQPAVARFEAGGTVPTIPVLERLARALELELVVRLAPRTSAA</sequence>
<dbReference type="GO" id="GO:0003700">
    <property type="term" value="F:DNA-binding transcription factor activity"/>
    <property type="evidence" value="ECO:0007669"/>
    <property type="project" value="TreeGrafter"/>
</dbReference>
<dbReference type="InterPro" id="IPR010982">
    <property type="entry name" value="Lambda_DNA-bd_dom_sf"/>
</dbReference>
<evidence type="ECO:0000259" key="2">
    <source>
        <dbReference type="PROSITE" id="PS50943"/>
    </source>
</evidence>
<evidence type="ECO:0000256" key="1">
    <source>
        <dbReference type="ARBA" id="ARBA00023125"/>
    </source>
</evidence>
<dbReference type="InterPro" id="IPR001387">
    <property type="entry name" value="Cro/C1-type_HTH"/>
</dbReference>
<feature type="domain" description="HTH cro/C1-type" evidence="2">
    <location>
        <begin position="42"/>
        <end position="96"/>
    </location>
</feature>
<keyword evidence="1" id="KW-0238">DNA-binding</keyword>
<dbReference type="PANTHER" id="PTHR46797:SF1">
    <property type="entry name" value="METHYLPHOSPHONATE SYNTHASE"/>
    <property type="match status" value="1"/>
</dbReference>
<dbReference type="PANTHER" id="PTHR46797">
    <property type="entry name" value="HTH-TYPE TRANSCRIPTIONAL REGULATOR"/>
    <property type="match status" value="1"/>
</dbReference>
<dbReference type="InterPro" id="IPR050807">
    <property type="entry name" value="TransReg_Diox_bact_type"/>
</dbReference>
<proteinExistence type="predicted"/>
<dbReference type="GO" id="GO:0003677">
    <property type="term" value="F:DNA binding"/>
    <property type="evidence" value="ECO:0007669"/>
    <property type="project" value="UniProtKB-KW"/>
</dbReference>
<dbReference type="EMBL" id="RJKM01000001">
    <property type="protein sequence ID" value="ROP39254.1"/>
    <property type="molecule type" value="Genomic_DNA"/>
</dbReference>
<dbReference type="Gene3D" id="1.10.260.40">
    <property type="entry name" value="lambda repressor-like DNA-binding domains"/>
    <property type="match status" value="1"/>
</dbReference>
<dbReference type="AlphaFoldDB" id="A0A3N1H9Q8"/>
<organism evidence="3 4">
    <name type="scientific">Saccharothrix texasensis</name>
    <dbReference type="NCBI Taxonomy" id="103734"/>
    <lineage>
        <taxon>Bacteria</taxon>
        <taxon>Bacillati</taxon>
        <taxon>Actinomycetota</taxon>
        <taxon>Actinomycetes</taxon>
        <taxon>Pseudonocardiales</taxon>
        <taxon>Pseudonocardiaceae</taxon>
        <taxon>Saccharothrix</taxon>
    </lineage>
</organism>
<reference evidence="3 4" key="1">
    <citation type="submission" date="2018-11" db="EMBL/GenBank/DDBJ databases">
        <title>Sequencing the genomes of 1000 actinobacteria strains.</title>
        <authorList>
            <person name="Klenk H.-P."/>
        </authorList>
    </citation>
    <scope>NUCLEOTIDE SEQUENCE [LARGE SCALE GENOMIC DNA]</scope>
    <source>
        <strain evidence="3 4">DSM 44231</strain>
    </source>
</reference>